<keyword evidence="1" id="KW-0479">Metal-binding</keyword>
<dbReference type="AlphaFoldDB" id="A0A327ZZJ9"/>
<evidence type="ECO:0000313" key="3">
    <source>
        <dbReference type="Proteomes" id="UP000249579"/>
    </source>
</evidence>
<geneLocation type="plasmid" evidence="3">
    <name>pzkmb2</name>
</geneLocation>
<dbReference type="InterPro" id="IPR007822">
    <property type="entry name" value="LANC-like"/>
</dbReference>
<evidence type="ECO:0000256" key="1">
    <source>
        <dbReference type="PIRSR" id="PIRSR607822-1"/>
    </source>
</evidence>
<dbReference type="SUPFAM" id="SSF158745">
    <property type="entry name" value="LanC-like"/>
    <property type="match status" value="1"/>
</dbReference>
<gene>
    <name evidence="2" type="ORF">BHX94_12580</name>
</gene>
<dbReference type="EMBL" id="PZJG01000031">
    <property type="protein sequence ID" value="RAK47685.1"/>
    <property type="molecule type" value="Genomic_DNA"/>
</dbReference>
<dbReference type="Proteomes" id="UP000249579">
    <property type="component" value="Plasmid pZKMB2"/>
</dbReference>
<proteinExistence type="predicted"/>
<protein>
    <submittedName>
        <fullName evidence="2">Uncharacterized protein</fullName>
    </submittedName>
</protein>
<evidence type="ECO:0000313" key="2">
    <source>
        <dbReference type="EMBL" id="RAK47685.1"/>
    </source>
</evidence>
<dbReference type="Pfam" id="PF05147">
    <property type="entry name" value="LANC_like"/>
    <property type="match status" value="1"/>
</dbReference>
<accession>A0A327ZZJ9</accession>
<feature type="binding site" evidence="1">
    <location>
        <position position="159"/>
    </location>
    <ligand>
        <name>Zn(2+)</name>
        <dbReference type="ChEBI" id="CHEBI:29105"/>
    </ligand>
</feature>
<comment type="caution">
    <text evidence="2">The sequence shown here is derived from an EMBL/GenBank/DDBJ whole genome shotgun (WGS) entry which is preliminary data.</text>
</comment>
<name>A0A327ZZJ9_9STAP</name>
<dbReference type="GO" id="GO:0005975">
    <property type="term" value="P:carbohydrate metabolic process"/>
    <property type="evidence" value="ECO:0007669"/>
    <property type="project" value="InterPro"/>
</dbReference>
<dbReference type="GO" id="GO:0031179">
    <property type="term" value="P:peptide modification"/>
    <property type="evidence" value="ECO:0007669"/>
    <property type="project" value="InterPro"/>
</dbReference>
<keyword evidence="2" id="KW-0614">Plasmid</keyword>
<dbReference type="GO" id="GO:0046872">
    <property type="term" value="F:metal ion binding"/>
    <property type="evidence" value="ECO:0007669"/>
    <property type="project" value="UniProtKB-KW"/>
</dbReference>
<feature type="binding site" evidence="1">
    <location>
        <position position="109"/>
    </location>
    <ligand>
        <name>Zn(2+)</name>
        <dbReference type="ChEBI" id="CHEBI:29105"/>
    </ligand>
</feature>
<reference evidence="2 3" key="1">
    <citation type="journal article" date="2018" name="Front. Microbiol.">
        <title>Description and Comparative Genomics of Macrococcus caseolyticus subsp. hominis subsp. nov., Macrococcus goetzii sp. nov., Macrococcus epidermidis sp. nov., and Macrococcus bohemicus sp. nov., Novel Macrococci From Human Clinical Material With Virulence Potential and Suspected Uptake of Foreign DNA by Natural Transformation.</title>
        <authorList>
            <person name="Maslanova I."/>
            <person name="Wertheimer Z."/>
            <person name="Sedlacek I."/>
            <person name="Svec P."/>
            <person name="Indrakova A."/>
            <person name="Kovarovic V."/>
            <person name="Schumann P."/>
            <person name="Sproer C."/>
            <person name="Kralova S."/>
            <person name="Sedo O."/>
            <person name="Kristofova L."/>
            <person name="Vrbovska V."/>
            <person name="Fuzik T."/>
            <person name="Petras P."/>
            <person name="Zdrahal Z."/>
            <person name="Ruzickova V."/>
            <person name="Doskar J."/>
            <person name="Pantucek R."/>
        </authorList>
    </citation>
    <scope>NUCLEOTIDE SEQUENCE [LARGE SCALE GENOMIC DNA]</scope>
    <source>
        <strain evidence="2 3">03/115</strain>
        <plasmid evidence="2">pZKMB2</plasmid>
    </source>
</reference>
<feature type="binding site" evidence="1">
    <location>
        <position position="160"/>
    </location>
    <ligand>
        <name>Zn(2+)</name>
        <dbReference type="ChEBI" id="CHEBI:29105"/>
    </ligand>
</feature>
<dbReference type="Gene3D" id="1.50.10.10">
    <property type="match status" value="1"/>
</dbReference>
<dbReference type="PRINTS" id="PR01950">
    <property type="entry name" value="LANCSUPER"/>
</dbReference>
<keyword evidence="1" id="KW-0862">Zinc</keyword>
<dbReference type="InterPro" id="IPR012341">
    <property type="entry name" value="6hp_glycosidase-like_sf"/>
</dbReference>
<dbReference type="OrthoDB" id="9148343at2"/>
<sequence>MQFLVLSTSILYNVSTCNANFSISKVNITWPLSFFKVYNPKNSDYNHKDILTLGFAHGISGMLLSLSKAFKILGDINLNNITLSEYLIALLHKENKLLDKKEDINNIWCNGLGGIFLVRKILLDSYSDIYINENLYVYQIQSEIDKHKNEQTLSSLSVCHGEHGNQLIKKIWHRDFNEENRLINYKLSHEWSSGYRYPNKNFSFFLGITGQLFNIIYIDTDDKDLIKSIMC</sequence>
<organism evidence="2 3">
    <name type="scientific">Macrococcoides bohemicum</name>
    <dbReference type="NCBI Taxonomy" id="1903056"/>
    <lineage>
        <taxon>Bacteria</taxon>
        <taxon>Bacillati</taxon>
        <taxon>Bacillota</taxon>
        <taxon>Bacilli</taxon>
        <taxon>Bacillales</taxon>
        <taxon>Staphylococcaceae</taxon>
        <taxon>Macrococcoides</taxon>
    </lineage>
</organism>